<dbReference type="PANTHER" id="PTHR23022:SF129">
    <property type="entry name" value="TRANSPOSABLE ELEMENT TC3 TRANSPOSASE"/>
    <property type="match status" value="1"/>
</dbReference>
<name>A0A4Y2BSJ3_ARAVE</name>
<dbReference type="InterPro" id="IPR002156">
    <property type="entry name" value="RNaseH_domain"/>
</dbReference>
<gene>
    <name evidence="3" type="primary">tc3a_455</name>
    <name evidence="3" type="ORF">AVEN_16800_1</name>
</gene>
<accession>A0A4Y2BSJ3</accession>
<dbReference type="Pfam" id="PF13358">
    <property type="entry name" value="DDE_3"/>
    <property type="match status" value="1"/>
</dbReference>
<dbReference type="CDD" id="cd09276">
    <property type="entry name" value="Rnase_HI_RT_non_LTR"/>
    <property type="match status" value="1"/>
</dbReference>
<dbReference type="InterPro" id="IPR036397">
    <property type="entry name" value="RNaseH_sf"/>
</dbReference>
<protein>
    <submittedName>
        <fullName evidence="3">Transposable element Tc3 transposase</fullName>
    </submittedName>
</protein>
<dbReference type="GO" id="GO:0004523">
    <property type="term" value="F:RNA-DNA hybrid ribonuclease activity"/>
    <property type="evidence" value="ECO:0007669"/>
    <property type="project" value="InterPro"/>
</dbReference>
<dbReference type="SUPFAM" id="SSF53098">
    <property type="entry name" value="Ribonuclease H-like"/>
    <property type="match status" value="1"/>
</dbReference>
<comment type="caution">
    <text evidence="3">The sequence shown here is derived from an EMBL/GenBank/DDBJ whole genome shotgun (WGS) entry which is preliminary data.</text>
</comment>
<sequence>MVINGWLSFSVMKKWNLDGPDGNIKYWHDLRKEPKSFFRRQSGGGSVMVWAAFGINGQVDFAILDGRQNSPKYIETLENHLMPFAENIGGRNWEYQHDNALIHTSNGTKNYLNSKNVTVLEWPQMRPDLNPIENVWGIMSRKVYENGGQFYSVNALKTAIESACNEIWILTDSRSSIQHLANWHRVRDNIGINILNKLKSLSVSYWIHLQWIPSHVNVQGNEIADALAKAGADDASVPSAPLTYLELFSRAKSRNKTIRFIPPVHHWYQGSRPGGCLSIDCNRRDQTTLTRFRSGHIRSLTFSDNSKCFEICPKCTAEQATPDHILACLGLSKRDLVSNPLLTLDFFKVHRLMDLI</sequence>
<evidence type="ECO:0000313" key="3">
    <source>
        <dbReference type="EMBL" id="GBL94276.1"/>
    </source>
</evidence>
<proteinExistence type="predicted"/>
<dbReference type="InterPro" id="IPR012337">
    <property type="entry name" value="RNaseH-like_sf"/>
</dbReference>
<dbReference type="Proteomes" id="UP000499080">
    <property type="component" value="Unassembled WGS sequence"/>
</dbReference>
<organism evidence="3 4">
    <name type="scientific">Araneus ventricosus</name>
    <name type="common">Orbweaver spider</name>
    <name type="synonym">Epeira ventricosa</name>
    <dbReference type="NCBI Taxonomy" id="182803"/>
    <lineage>
        <taxon>Eukaryota</taxon>
        <taxon>Metazoa</taxon>
        <taxon>Ecdysozoa</taxon>
        <taxon>Arthropoda</taxon>
        <taxon>Chelicerata</taxon>
        <taxon>Arachnida</taxon>
        <taxon>Araneae</taxon>
        <taxon>Araneomorphae</taxon>
        <taxon>Entelegynae</taxon>
        <taxon>Araneoidea</taxon>
        <taxon>Araneidae</taxon>
        <taxon>Araneus</taxon>
    </lineage>
</organism>
<dbReference type="InterPro" id="IPR038717">
    <property type="entry name" value="Tc1-like_DDE_dom"/>
</dbReference>
<dbReference type="Pfam" id="PF00075">
    <property type="entry name" value="RNase_H"/>
    <property type="match status" value="1"/>
</dbReference>
<dbReference type="AlphaFoldDB" id="A0A4Y2BSJ3"/>
<dbReference type="PANTHER" id="PTHR23022">
    <property type="entry name" value="TRANSPOSABLE ELEMENT-RELATED"/>
    <property type="match status" value="1"/>
</dbReference>
<evidence type="ECO:0000313" key="4">
    <source>
        <dbReference type="Proteomes" id="UP000499080"/>
    </source>
</evidence>
<feature type="domain" description="RNase H type-1" evidence="1">
    <location>
        <begin position="154"/>
        <end position="232"/>
    </location>
</feature>
<dbReference type="EMBL" id="BGPR01000101">
    <property type="protein sequence ID" value="GBL94276.1"/>
    <property type="molecule type" value="Genomic_DNA"/>
</dbReference>
<evidence type="ECO:0000259" key="1">
    <source>
        <dbReference type="Pfam" id="PF00075"/>
    </source>
</evidence>
<keyword evidence="4" id="KW-1185">Reference proteome</keyword>
<evidence type="ECO:0000259" key="2">
    <source>
        <dbReference type="Pfam" id="PF13358"/>
    </source>
</evidence>
<feature type="domain" description="Tc1-like transposase DDE" evidence="2">
    <location>
        <begin position="42"/>
        <end position="145"/>
    </location>
</feature>
<dbReference type="InterPro" id="IPR052338">
    <property type="entry name" value="Transposase_5"/>
</dbReference>
<dbReference type="GO" id="GO:0003676">
    <property type="term" value="F:nucleic acid binding"/>
    <property type="evidence" value="ECO:0007669"/>
    <property type="project" value="InterPro"/>
</dbReference>
<dbReference type="Gene3D" id="3.30.420.10">
    <property type="entry name" value="Ribonuclease H-like superfamily/Ribonuclease H"/>
    <property type="match status" value="1"/>
</dbReference>
<reference evidence="3 4" key="1">
    <citation type="journal article" date="2019" name="Sci. Rep.">
        <title>Orb-weaving spider Araneus ventricosus genome elucidates the spidroin gene catalogue.</title>
        <authorList>
            <person name="Kono N."/>
            <person name="Nakamura H."/>
            <person name="Ohtoshi R."/>
            <person name="Moran D.A.P."/>
            <person name="Shinohara A."/>
            <person name="Yoshida Y."/>
            <person name="Fujiwara M."/>
            <person name="Mori M."/>
            <person name="Tomita M."/>
            <person name="Arakawa K."/>
        </authorList>
    </citation>
    <scope>NUCLEOTIDE SEQUENCE [LARGE SCALE GENOMIC DNA]</scope>
</reference>